<proteinExistence type="predicted"/>
<keyword evidence="3" id="KW-1185">Reference proteome</keyword>
<evidence type="ECO:0000313" key="2">
    <source>
        <dbReference type="EMBL" id="MDI9243449.1"/>
    </source>
</evidence>
<feature type="signal peptide" evidence="1">
    <location>
        <begin position="1"/>
        <end position="24"/>
    </location>
</feature>
<sequence>MKHRLAILLIGILCVAMLSGCNQSGTEDVPGNAELPSVEEELVVEEESLPDIEDTIFAGRMTWNENDYLYEVPTDVLAGVSQAEVHRMGNNLLLVFNEYDGETNQSACTVKLVSIENGEVLGENKLTNLMYATVQVLDNHVAVNDLGDSKCYLLDKDLKLVDAYGLLGGTFCLNAAGEKAYLFTYDRGIKEIELSTGTETVLMKDAASSYLCKSNGKEAAFVYTDLSTYMRESCVLDLTNGTFRRIESPYAYSSLETSGDTWLGKVDCEDPLYVLADGENQNQFYVNFSSSVGFNQASGHVILSEMIEDGATTLDAYDVQGNLISRANADGLAHYMMSEYVWYDEYDGYVFTMMDENGQDHLMFWQISEGLTDSLVMESVEDVMKEPAGSAVSQELFDLADVLSEKYGVEIHIADQCDTEFTDHRADLLLSEEDILQTLNTLDYAMGRYPEGFFEQLKHNTHKKIEIQILGVLEKDYSTEETTYVSGGFVNYMYPGKYVMALDGRAMNLSEEINPIVEELIYHEFSHIIDKRMEYFAMFNADAAYSDYGWESLNPEGYVYNDSYYGNLDPQYADYFVDAYACTNGTEDRARTMEYAMGGYIGIFAEKKGLTEKLEYYCKGIRDSFDTTGWTEVLPWEETLNAVR</sequence>
<reference evidence="2 3" key="1">
    <citation type="submission" date="2023-05" db="EMBL/GenBank/DDBJ databases">
        <title>[ruminococcus] sp. nov., isolated from a pig farm feces dump.</title>
        <authorList>
            <person name="Chang Y.-H."/>
        </authorList>
    </citation>
    <scope>NUCLEOTIDE SEQUENCE [LARGE SCALE GENOMIC DNA]</scope>
    <source>
        <strain evidence="2 3">YH-rum2234</strain>
    </source>
</reference>
<comment type="caution">
    <text evidence="2">The sequence shown here is derived from an EMBL/GenBank/DDBJ whole genome shotgun (WGS) entry which is preliminary data.</text>
</comment>
<evidence type="ECO:0000313" key="3">
    <source>
        <dbReference type="Proteomes" id="UP001300383"/>
    </source>
</evidence>
<feature type="chain" id="PRO_5042965984" evidence="1">
    <location>
        <begin position="25"/>
        <end position="644"/>
    </location>
</feature>
<dbReference type="EMBL" id="JASGBQ010000035">
    <property type="protein sequence ID" value="MDI9243449.1"/>
    <property type="molecule type" value="Genomic_DNA"/>
</dbReference>
<gene>
    <name evidence="2" type="ORF">QJ036_13430</name>
</gene>
<dbReference type="SUPFAM" id="SSF82171">
    <property type="entry name" value="DPP6 N-terminal domain-like"/>
    <property type="match status" value="1"/>
</dbReference>
<accession>A0AAP4BBR9</accession>
<dbReference type="Gene3D" id="3.40.390.70">
    <property type="match status" value="1"/>
</dbReference>
<dbReference type="RefSeq" id="WP_283231861.1">
    <property type="nucleotide sequence ID" value="NZ_JASGBQ010000035.1"/>
</dbReference>
<protein>
    <submittedName>
        <fullName evidence="2">Uncharacterized protein</fullName>
    </submittedName>
</protein>
<organism evidence="2 3">
    <name type="scientific">Fusibacillus kribbianus</name>
    <dbReference type="NCBI Taxonomy" id="3044208"/>
    <lineage>
        <taxon>Bacteria</taxon>
        <taxon>Bacillati</taxon>
        <taxon>Bacillota</taxon>
        <taxon>Clostridia</taxon>
        <taxon>Lachnospirales</taxon>
        <taxon>Lachnospiraceae</taxon>
        <taxon>Fusibacillus</taxon>
    </lineage>
</organism>
<dbReference type="PROSITE" id="PS51257">
    <property type="entry name" value="PROKAR_LIPOPROTEIN"/>
    <property type="match status" value="1"/>
</dbReference>
<dbReference type="AlphaFoldDB" id="A0AAP4BBR9"/>
<keyword evidence="1" id="KW-0732">Signal</keyword>
<dbReference type="Proteomes" id="UP001300383">
    <property type="component" value="Unassembled WGS sequence"/>
</dbReference>
<evidence type="ECO:0000256" key="1">
    <source>
        <dbReference type="SAM" id="SignalP"/>
    </source>
</evidence>
<name>A0AAP4BBR9_9FIRM</name>